<evidence type="ECO:0000256" key="1">
    <source>
        <dbReference type="SAM" id="Phobius"/>
    </source>
</evidence>
<accession>A0A239GU39</accession>
<dbReference type="AlphaFoldDB" id="A0A239GU39"/>
<keyword evidence="1" id="KW-0812">Transmembrane</keyword>
<sequence>MPLENAKNIVSWFARPFQPRTKQYWRVVLLCFVAASTFWLLNALNKSYSTQITYPIRFVYNARNLVPINPLPEEVTINVTGKGWKLLRKSLRLEVQPAEVFIRNLPRNNYLLGSALRPALVNALDGLQLNFVVTDTIHFDFDQRVVKRVPLFLDPSQTLTDAGHTIVGPVRVRPDSVTFVGPSSLVDSLPDPFLLRLPEENLTGPTKVSVPIDYDYESLIQASVQEAAVEVNVGTLVQEERQVIPELVNVPEGVELSLRPPIAVVRYQVLQDSVPLLNREAFKVVLDYRNYNRSDSTLVPEVVQQARGARGVQVWPEAIKAIRQQPEENNRRRR</sequence>
<organism evidence="2 3">
    <name type="scientific">Pontibacter ummariensis</name>
    <dbReference type="NCBI Taxonomy" id="1610492"/>
    <lineage>
        <taxon>Bacteria</taxon>
        <taxon>Pseudomonadati</taxon>
        <taxon>Bacteroidota</taxon>
        <taxon>Cytophagia</taxon>
        <taxon>Cytophagales</taxon>
        <taxon>Hymenobacteraceae</taxon>
        <taxon>Pontibacter</taxon>
    </lineage>
</organism>
<name>A0A239GU39_9BACT</name>
<proteinExistence type="predicted"/>
<keyword evidence="1" id="KW-1133">Transmembrane helix</keyword>
<gene>
    <name evidence="2" type="ORF">SAMN06296052_11225</name>
</gene>
<protein>
    <recommendedName>
        <fullName evidence="4">YbbR-like protein</fullName>
    </recommendedName>
</protein>
<evidence type="ECO:0000313" key="2">
    <source>
        <dbReference type="EMBL" id="SNS72640.1"/>
    </source>
</evidence>
<dbReference type="Proteomes" id="UP000198432">
    <property type="component" value="Unassembled WGS sequence"/>
</dbReference>
<evidence type="ECO:0000313" key="3">
    <source>
        <dbReference type="Proteomes" id="UP000198432"/>
    </source>
</evidence>
<keyword evidence="1" id="KW-0472">Membrane</keyword>
<feature type="transmembrane region" description="Helical" evidence="1">
    <location>
        <begin position="24"/>
        <end position="41"/>
    </location>
</feature>
<keyword evidence="3" id="KW-1185">Reference proteome</keyword>
<dbReference type="EMBL" id="FZOQ01000012">
    <property type="protein sequence ID" value="SNS72640.1"/>
    <property type="molecule type" value="Genomic_DNA"/>
</dbReference>
<evidence type="ECO:0008006" key="4">
    <source>
        <dbReference type="Google" id="ProtNLM"/>
    </source>
</evidence>
<reference evidence="3" key="1">
    <citation type="submission" date="2017-06" db="EMBL/GenBank/DDBJ databases">
        <authorList>
            <person name="Varghese N."/>
            <person name="Submissions S."/>
        </authorList>
    </citation>
    <scope>NUCLEOTIDE SEQUENCE [LARGE SCALE GENOMIC DNA]</scope>
    <source>
        <strain evidence="3">NKM1</strain>
    </source>
</reference>